<dbReference type="PANTHER" id="PTHR36113">
    <property type="entry name" value="LYASE, PUTATIVE-RELATED-RELATED"/>
    <property type="match status" value="1"/>
</dbReference>
<dbReference type="InterPro" id="IPR029068">
    <property type="entry name" value="Glyas_Bleomycin-R_OHBP_Dase"/>
</dbReference>
<dbReference type="SUPFAM" id="SSF54593">
    <property type="entry name" value="Glyoxalase/Bleomycin resistance protein/Dihydroxybiphenyl dioxygenase"/>
    <property type="match status" value="1"/>
</dbReference>
<comment type="caution">
    <text evidence="3">The sequence shown here is derived from an EMBL/GenBank/DDBJ whole genome shotgun (WGS) entry which is preliminary data.</text>
</comment>
<reference evidence="3 4" key="1">
    <citation type="journal article" date="2019" name="Sci. Rep.">
        <title>Differences in resource use lead to coexistence of seed-transmitted microbial populations.</title>
        <authorList>
            <person name="Torres-Cortes G."/>
            <person name="Garcia B.J."/>
            <person name="Compant S."/>
            <person name="Rezki S."/>
            <person name="Jones P."/>
            <person name="Preveaux A."/>
            <person name="Briand M."/>
            <person name="Roulet A."/>
            <person name="Bouchez O."/>
            <person name="Jacobson D."/>
            <person name="Barret M."/>
        </authorList>
    </citation>
    <scope>NUCLEOTIDE SEQUENCE [LARGE SCALE GENOMIC DNA]</scope>
    <source>
        <strain evidence="3 4">CFBP13511</strain>
    </source>
</reference>
<organism evidence="3 4">
    <name type="scientific">Erwinia persicina</name>
    <dbReference type="NCBI Taxonomy" id="55211"/>
    <lineage>
        <taxon>Bacteria</taxon>
        <taxon>Pseudomonadati</taxon>
        <taxon>Pseudomonadota</taxon>
        <taxon>Gammaproteobacteria</taxon>
        <taxon>Enterobacterales</taxon>
        <taxon>Erwiniaceae</taxon>
        <taxon>Erwinia</taxon>
    </lineage>
</organism>
<dbReference type="Gene3D" id="3.10.180.10">
    <property type="entry name" value="2,3-Dihydroxybiphenyl 1,2-Dioxygenase, domain 1"/>
    <property type="match status" value="1"/>
</dbReference>
<feature type="domain" description="VOC" evidence="1">
    <location>
        <begin position="8"/>
        <end position="132"/>
    </location>
</feature>
<keyword evidence="3" id="KW-0560">Oxidoreductase</keyword>
<dbReference type="EMBL" id="QGAC01000008">
    <property type="protein sequence ID" value="TKJ90751.1"/>
    <property type="molecule type" value="Genomic_DNA"/>
</dbReference>
<evidence type="ECO:0000313" key="4">
    <source>
        <dbReference type="Proteomes" id="UP000306393"/>
    </source>
</evidence>
<dbReference type="EMBL" id="JACYNN010000003">
    <property type="protein sequence ID" value="MBD8106077.1"/>
    <property type="molecule type" value="Genomic_DNA"/>
</dbReference>
<dbReference type="Proteomes" id="UP000306393">
    <property type="component" value="Unassembled WGS sequence"/>
</dbReference>
<evidence type="ECO:0000313" key="5">
    <source>
        <dbReference type="Proteomes" id="UP000661012"/>
    </source>
</evidence>
<accession>A0A4U3FAR1</accession>
<sequence length="145" mass="16074">MSSAVDVGFTHVAFEVQDLQKSIDFYQRYAGMQVVHQREPGVPEAEKVAWLSDLTRPFALVLVQTAVRRDTPLGPFGHLGVACATREEIDRKVALAEKEGVLRKAPVQFPEPVGYWAFFADPDGNTLELSYGQQVGLQAMIARDL</sequence>
<proteinExistence type="predicted"/>
<dbReference type="RefSeq" id="WP_062745403.1">
    <property type="nucleotide sequence ID" value="NZ_CP101613.1"/>
</dbReference>
<dbReference type="InterPro" id="IPR037523">
    <property type="entry name" value="VOC_core"/>
</dbReference>
<dbReference type="STRING" id="1219360.GCA_001571305_02500"/>
<dbReference type="CDD" id="cd06587">
    <property type="entry name" value="VOC"/>
    <property type="match status" value="1"/>
</dbReference>
<dbReference type="OrthoDB" id="9789841at2"/>
<reference evidence="2 5" key="2">
    <citation type="journal article" date="2020" name="FEMS Microbiol. Ecol.">
        <title>Temporal dynamics of bacterial communities during seed development and maturation.</title>
        <authorList>
            <person name="Chesneau G."/>
            <person name="Torres-Cortes G."/>
            <person name="Briand M."/>
            <person name="Darrasse A."/>
            <person name="Preveaux A."/>
            <person name="Marais C."/>
            <person name="Jacques M.A."/>
            <person name="Shade A."/>
            <person name="Barret M."/>
        </authorList>
    </citation>
    <scope>NUCLEOTIDE SEQUENCE [LARGE SCALE GENOMIC DNA]</scope>
    <source>
        <strain evidence="2 5">CFBP13732</strain>
    </source>
</reference>
<keyword evidence="3" id="KW-0223">Dioxygenase</keyword>
<dbReference type="AlphaFoldDB" id="A0A4U3FAR1"/>
<dbReference type="PROSITE" id="PS51819">
    <property type="entry name" value="VOC"/>
    <property type="match status" value="1"/>
</dbReference>
<dbReference type="Pfam" id="PF00903">
    <property type="entry name" value="Glyoxalase"/>
    <property type="match status" value="1"/>
</dbReference>
<gene>
    <name evidence="3" type="ORF">EpCFBP13511_09675</name>
    <name evidence="2" type="ORF">IFT93_06500</name>
</gene>
<evidence type="ECO:0000313" key="2">
    <source>
        <dbReference type="EMBL" id="MBD8106077.1"/>
    </source>
</evidence>
<evidence type="ECO:0000313" key="3">
    <source>
        <dbReference type="EMBL" id="TKJ90751.1"/>
    </source>
</evidence>
<protein>
    <submittedName>
        <fullName evidence="3">Glyoxalase/bleomycin resistance/extradiol dioxygenase family protein</fullName>
    </submittedName>
    <submittedName>
        <fullName evidence="2">VOC family protein</fullName>
    </submittedName>
</protein>
<dbReference type="GO" id="GO:0051213">
    <property type="term" value="F:dioxygenase activity"/>
    <property type="evidence" value="ECO:0007669"/>
    <property type="project" value="UniProtKB-KW"/>
</dbReference>
<dbReference type="InterPro" id="IPR004360">
    <property type="entry name" value="Glyas_Fos-R_dOase_dom"/>
</dbReference>
<name>A0A4U3FAR1_9GAMM</name>
<evidence type="ECO:0000259" key="1">
    <source>
        <dbReference type="PROSITE" id="PS51819"/>
    </source>
</evidence>
<keyword evidence="5" id="KW-1185">Reference proteome</keyword>
<dbReference type="InterPro" id="IPR051332">
    <property type="entry name" value="Fosfomycin_Res_Enzymes"/>
</dbReference>
<dbReference type="PANTHER" id="PTHR36113:SF3">
    <property type="entry name" value="SLL5075 PROTEIN"/>
    <property type="match status" value="1"/>
</dbReference>
<dbReference type="Proteomes" id="UP000661012">
    <property type="component" value="Unassembled WGS sequence"/>
</dbReference>